<sequence length="287" mass="31802">MFLKALFIDFLLLLAVFSITIKASAKDPNELKGVMNVIRERIHWFDAAEDPFHGIIGGGNAKSSEFPWQASFRKLGIHLCGAVIIKEQWVLTAAHCTEGWSTNAITITAGRLSKLEAEPNEQDVPVEAFYQHENYNSESNENDISLLKLQKKLTFNSFVNAARLPLKKQQLFSGNCDITGWGFITPDGGFPNLLQKVSIPLISDDECQDRMGQHEVTESMICTWAEGKDACEGDSGGPMMCTGEDGKSYLAGITSWGLNCADHISPGVYTEVSYFLDWITETIEKHS</sequence>
<keyword evidence="4 7" id="KW-0378">Hydrolase</keyword>
<dbReference type="PANTHER" id="PTHR24264:SF65">
    <property type="entry name" value="SRCR DOMAIN-CONTAINING PROTEIN"/>
    <property type="match status" value="1"/>
</dbReference>
<dbReference type="PRINTS" id="PR00722">
    <property type="entry name" value="CHYMOTRYPSIN"/>
</dbReference>
<evidence type="ECO:0000256" key="4">
    <source>
        <dbReference type="ARBA" id="ARBA00022801"/>
    </source>
</evidence>
<evidence type="ECO:0000256" key="5">
    <source>
        <dbReference type="ARBA" id="ARBA00022825"/>
    </source>
</evidence>
<organism evidence="10">
    <name type="scientific">Hemiscolopendra marginata</name>
    <dbReference type="NCBI Taxonomy" id="943146"/>
    <lineage>
        <taxon>Eukaryota</taxon>
        <taxon>Metazoa</taxon>
        <taxon>Ecdysozoa</taxon>
        <taxon>Arthropoda</taxon>
        <taxon>Myriapoda</taxon>
        <taxon>Chilopoda</taxon>
        <taxon>Pleurostigmophora</taxon>
        <taxon>Scolopendromorpha</taxon>
        <taxon>Scolopendridae</taxon>
        <taxon>Hemiscolopendra</taxon>
    </lineage>
</organism>
<proteinExistence type="predicted"/>
<feature type="signal peptide" evidence="8">
    <location>
        <begin position="1"/>
        <end position="25"/>
    </location>
</feature>
<dbReference type="GO" id="GO:0016485">
    <property type="term" value="P:protein processing"/>
    <property type="evidence" value="ECO:0007669"/>
    <property type="project" value="UniProtKB-ARBA"/>
</dbReference>
<dbReference type="InterPro" id="IPR033116">
    <property type="entry name" value="TRYPSIN_SER"/>
</dbReference>
<keyword evidence="2" id="KW-0964">Secreted</keyword>
<dbReference type="SMART" id="SM00020">
    <property type="entry name" value="Tryp_SPc"/>
    <property type="match status" value="1"/>
</dbReference>
<dbReference type="SUPFAM" id="SSF50494">
    <property type="entry name" value="Trypsin-like serine proteases"/>
    <property type="match status" value="1"/>
</dbReference>
<dbReference type="InterPro" id="IPR001254">
    <property type="entry name" value="Trypsin_dom"/>
</dbReference>
<dbReference type="AlphaFoldDB" id="A0A646QGP2"/>
<accession>A0A646QGP2</accession>
<dbReference type="PANTHER" id="PTHR24264">
    <property type="entry name" value="TRYPSIN-RELATED"/>
    <property type="match status" value="1"/>
</dbReference>
<dbReference type="EMBL" id="GHBY01000697">
    <property type="protein sequence ID" value="MUP40874.1"/>
    <property type="molecule type" value="Transcribed_RNA"/>
</dbReference>
<dbReference type="Gene3D" id="2.40.10.10">
    <property type="entry name" value="Trypsin-like serine proteases"/>
    <property type="match status" value="1"/>
</dbReference>
<dbReference type="PROSITE" id="PS00134">
    <property type="entry name" value="TRYPSIN_HIS"/>
    <property type="match status" value="1"/>
</dbReference>
<evidence type="ECO:0000256" key="3">
    <source>
        <dbReference type="ARBA" id="ARBA00022670"/>
    </source>
</evidence>
<feature type="domain" description="Peptidase S1" evidence="9">
    <location>
        <begin position="55"/>
        <end position="284"/>
    </location>
</feature>
<dbReference type="PROSITE" id="PS50240">
    <property type="entry name" value="TRYPSIN_DOM"/>
    <property type="match status" value="1"/>
</dbReference>
<dbReference type="InterPro" id="IPR050127">
    <property type="entry name" value="Serine_Proteases_S1"/>
</dbReference>
<dbReference type="InterPro" id="IPR001314">
    <property type="entry name" value="Peptidase_S1A"/>
</dbReference>
<keyword evidence="3 7" id="KW-0645">Protease</keyword>
<feature type="chain" id="PRO_5024958332" evidence="8">
    <location>
        <begin position="26"/>
        <end position="287"/>
    </location>
</feature>
<dbReference type="InterPro" id="IPR018114">
    <property type="entry name" value="TRYPSIN_HIS"/>
</dbReference>
<dbReference type="GO" id="GO:0004252">
    <property type="term" value="F:serine-type endopeptidase activity"/>
    <property type="evidence" value="ECO:0007669"/>
    <property type="project" value="InterPro"/>
</dbReference>
<dbReference type="FunFam" id="2.40.10.10:FF:000047">
    <property type="entry name" value="Trypsin eta"/>
    <property type="match status" value="1"/>
</dbReference>
<keyword evidence="6" id="KW-1015">Disulfide bond</keyword>
<dbReference type="InterPro" id="IPR043504">
    <property type="entry name" value="Peptidase_S1_PA_chymotrypsin"/>
</dbReference>
<dbReference type="InterPro" id="IPR009003">
    <property type="entry name" value="Peptidase_S1_PA"/>
</dbReference>
<dbReference type="GO" id="GO:0005615">
    <property type="term" value="C:extracellular space"/>
    <property type="evidence" value="ECO:0007669"/>
    <property type="project" value="TreeGrafter"/>
</dbReference>
<evidence type="ECO:0000256" key="6">
    <source>
        <dbReference type="ARBA" id="ARBA00023157"/>
    </source>
</evidence>
<keyword evidence="8" id="KW-0732">Signal</keyword>
<keyword evidence="5 7" id="KW-0720">Serine protease</keyword>
<dbReference type="CDD" id="cd00190">
    <property type="entry name" value="Tryp_SPc"/>
    <property type="match status" value="1"/>
</dbReference>
<name>A0A646QGP2_9MYRI</name>
<evidence type="ECO:0000256" key="1">
    <source>
        <dbReference type="ARBA" id="ARBA00004613"/>
    </source>
</evidence>
<evidence type="ECO:0000256" key="8">
    <source>
        <dbReference type="SAM" id="SignalP"/>
    </source>
</evidence>
<dbReference type="Pfam" id="PF00089">
    <property type="entry name" value="Trypsin"/>
    <property type="match status" value="1"/>
</dbReference>
<evidence type="ECO:0000313" key="10">
    <source>
        <dbReference type="EMBL" id="MUP40874.1"/>
    </source>
</evidence>
<dbReference type="PROSITE" id="PS00135">
    <property type="entry name" value="TRYPSIN_SER"/>
    <property type="match status" value="1"/>
</dbReference>
<reference evidence="10" key="1">
    <citation type="submission" date="2018-11" db="EMBL/GenBank/DDBJ databases">
        <title>Venom-gland transcriptomics and venom proteomics of the Florida green centipede (Hemiscolopendra marginata) reveal sex-based variation in a centipede venom.</title>
        <authorList>
            <person name="Nystrom G.S."/>
            <person name="Ward M.J."/>
            <person name="Ellsworth S.A."/>
            <person name="Rokyta D.R."/>
        </authorList>
    </citation>
    <scope>NUCLEOTIDE SEQUENCE</scope>
    <source>
        <tissue evidence="10">Venom gland</tissue>
    </source>
</reference>
<comment type="subcellular location">
    <subcellularLocation>
        <location evidence="1">Secreted</location>
    </subcellularLocation>
</comment>
<evidence type="ECO:0000256" key="2">
    <source>
        <dbReference type="ARBA" id="ARBA00022525"/>
    </source>
</evidence>
<evidence type="ECO:0000259" key="9">
    <source>
        <dbReference type="PROSITE" id="PS50240"/>
    </source>
</evidence>
<evidence type="ECO:0000256" key="7">
    <source>
        <dbReference type="RuleBase" id="RU363034"/>
    </source>
</evidence>
<protein>
    <submittedName>
        <fullName evidence="10">Serine protease</fullName>
    </submittedName>
</protein>